<evidence type="ECO:0000256" key="3">
    <source>
        <dbReference type="SAM" id="Coils"/>
    </source>
</evidence>
<dbReference type="PANTHER" id="PTHR32054">
    <property type="entry name" value="HEAVY CHAIN, PUTATIVE, EXPRESSED-RELATED-RELATED"/>
    <property type="match status" value="1"/>
</dbReference>
<dbReference type="AlphaFoldDB" id="A0A9E7L7P7"/>
<dbReference type="GO" id="GO:0009903">
    <property type="term" value="P:chloroplast avoidance movement"/>
    <property type="evidence" value="ECO:0007669"/>
    <property type="project" value="TreeGrafter"/>
</dbReference>
<evidence type="ECO:0000313" key="6">
    <source>
        <dbReference type="Proteomes" id="UP001055439"/>
    </source>
</evidence>
<dbReference type="EMBL" id="CP097510">
    <property type="protein sequence ID" value="URE40759.1"/>
    <property type="molecule type" value="Genomic_DNA"/>
</dbReference>
<gene>
    <name evidence="5" type="ORF">MUK42_03386</name>
</gene>
<reference evidence="5" key="1">
    <citation type="submission" date="2022-05" db="EMBL/GenBank/DDBJ databases">
        <title>The Musa troglodytarum L. genome provides insights into the mechanism of non-climacteric behaviour and enrichment of carotenoids.</title>
        <authorList>
            <person name="Wang J."/>
        </authorList>
    </citation>
    <scope>NUCLEOTIDE SEQUENCE</scope>
    <source>
        <tissue evidence="5">Leaf</tissue>
    </source>
</reference>
<evidence type="ECO:0000256" key="1">
    <source>
        <dbReference type="ARBA" id="ARBA00005485"/>
    </source>
</evidence>
<evidence type="ECO:0000313" key="5">
    <source>
        <dbReference type="EMBL" id="URE40759.1"/>
    </source>
</evidence>
<accession>A0A9E7L7P7</accession>
<feature type="coiled-coil region" evidence="3">
    <location>
        <begin position="642"/>
        <end position="697"/>
    </location>
</feature>
<feature type="compositionally biased region" description="Basic and acidic residues" evidence="4">
    <location>
        <begin position="158"/>
        <end position="175"/>
    </location>
</feature>
<dbReference type="OrthoDB" id="1931671at2759"/>
<keyword evidence="2 3" id="KW-0175">Coiled coil</keyword>
<evidence type="ECO:0000256" key="2">
    <source>
        <dbReference type="ARBA" id="ARBA00023054"/>
    </source>
</evidence>
<keyword evidence="6" id="KW-1185">Reference proteome</keyword>
<feature type="coiled-coil region" evidence="3">
    <location>
        <begin position="380"/>
        <end position="502"/>
    </location>
</feature>
<sequence length="892" mass="98931">MASSLPFSVFNLASIAGDGFRKTDRVDPSTRWVRSADGSVQIPSLIGMESQHLARTIALCTGRESSEASADLKDDFSSPSLPSCAIQQPHFAPRSPDGGVTSGNKNFLHLLLSLLLFSYRGIGQNNSDCPQMEEAMDTKKNSYLVNSFSSPDDSSAPDSKEDNGNRQHGALDKNGKIPFLNNDLNTSTLDQSGSVVSENKPVIKLEDVKVALPNVRRILAPYSSIESKELGTPQNGISENLKKYDASRVLVDTTAPFESVKEAATKFGGIADWKAQKTLITERRKQVQFELKKADEEIPKYKEQYEAAEAVKGQVLKELDYTKRLVEELKLSLEKAETKEAQAKQDSELADLRLKEMEKGITNNSSVVAKTQLEVAKERHASAVAELISVKQELESMQRRYVSLVHEKDIVIRTAKESVSASKKLEKTLEDLTLELITTKELLESAHSTHLEAEEQRIGAALALEQDKLNWEKELKHAESELQQLNEQLLATNDLKSKLDRASSLLVSLKVELALYMESKLNLEVNSTQELNPMVQTGDINETETNVQDALATTTKELEEVRFNIDNANDEVNCLRVAVSSLKSELEREKATLTTVRHREGMACASVSSLEAELTRINTELELILIREKEARGKLVELPKALQQAAEEADQAKLVANLAREALRKAREEAEHAKAGASTLETRLSAALKEIEAAKASEKLAISAVKALEESEQASMECEYSSNGVTLPIEEYYRLSKKANEAEEIANKKVISAIEQMKAAKESESRSLIQLEEANKRIKEKKKAQRAAVGKAKKAMEGKLGVEQELRTWRADHEQQRQVGGIRRSFSDSSNLVALGDTESIASEAGSQTRSPRVHMARSNTTNAMPDSERRPRSFFPRVVMFLARKKVQSWK</sequence>
<name>A0A9E7L7P7_9LILI</name>
<feature type="coiled-coil region" evidence="3">
    <location>
        <begin position="754"/>
        <end position="788"/>
    </location>
</feature>
<feature type="coiled-coil region" evidence="3">
    <location>
        <begin position="284"/>
        <end position="346"/>
    </location>
</feature>
<dbReference type="PANTHER" id="PTHR32054:SF31">
    <property type="entry name" value="PROTEIN WEAK CHLOROPLAST MOVEMENT UNDER BLUE LIGHT 1"/>
    <property type="match status" value="1"/>
</dbReference>
<dbReference type="Proteomes" id="UP001055439">
    <property type="component" value="Chromosome 8"/>
</dbReference>
<dbReference type="InterPro" id="IPR008545">
    <property type="entry name" value="Web"/>
</dbReference>
<feature type="region of interest" description="Disordered" evidence="4">
    <location>
        <begin position="144"/>
        <end position="178"/>
    </location>
</feature>
<evidence type="ECO:0008006" key="7">
    <source>
        <dbReference type="Google" id="ProtNLM"/>
    </source>
</evidence>
<feature type="coiled-coil region" evidence="3">
    <location>
        <begin position="551"/>
        <end position="585"/>
    </location>
</feature>
<comment type="similarity">
    <text evidence="1">Belongs to the WEB family.</text>
</comment>
<feature type="compositionally biased region" description="Low complexity" evidence="4">
    <location>
        <begin position="147"/>
        <end position="157"/>
    </location>
</feature>
<organism evidence="5 6">
    <name type="scientific">Musa troglodytarum</name>
    <name type="common">fe'i banana</name>
    <dbReference type="NCBI Taxonomy" id="320322"/>
    <lineage>
        <taxon>Eukaryota</taxon>
        <taxon>Viridiplantae</taxon>
        <taxon>Streptophyta</taxon>
        <taxon>Embryophyta</taxon>
        <taxon>Tracheophyta</taxon>
        <taxon>Spermatophyta</taxon>
        <taxon>Magnoliopsida</taxon>
        <taxon>Liliopsida</taxon>
        <taxon>Zingiberales</taxon>
        <taxon>Musaceae</taxon>
        <taxon>Musa</taxon>
    </lineage>
</organism>
<dbReference type="Pfam" id="PF05701">
    <property type="entry name" value="WEMBL"/>
    <property type="match status" value="1"/>
</dbReference>
<dbReference type="GO" id="GO:0009904">
    <property type="term" value="P:chloroplast accumulation movement"/>
    <property type="evidence" value="ECO:0007669"/>
    <property type="project" value="TreeGrafter"/>
</dbReference>
<feature type="region of interest" description="Disordered" evidence="4">
    <location>
        <begin position="839"/>
        <end position="872"/>
    </location>
</feature>
<dbReference type="GO" id="GO:0005829">
    <property type="term" value="C:cytosol"/>
    <property type="evidence" value="ECO:0007669"/>
    <property type="project" value="TreeGrafter"/>
</dbReference>
<evidence type="ECO:0000256" key="4">
    <source>
        <dbReference type="SAM" id="MobiDB-lite"/>
    </source>
</evidence>
<protein>
    <recommendedName>
        <fullName evidence="7">Paramyosin</fullName>
    </recommendedName>
</protein>
<proteinExistence type="inferred from homology"/>